<dbReference type="AlphaFoldDB" id="A0AA95HZX0"/>
<dbReference type="Proteomes" id="UP001177943">
    <property type="component" value="Chromosome"/>
</dbReference>
<dbReference type="KEGG" id="pwn:QNH46_13280"/>
<sequence>MTQFANLLGILCVLLLGIAYVWIKALSVEKTPAQSAFHEESAPIDTLVAYVKKQLHELSRAQLNDWGMSEDAWQRKLKSRAELRKALRGCTWGDRGDKRYVKSYIKDLLIKGCGVNEQTIGKYIPFHHRERLTSQDRFEIVLYLYAQRFGDKALAMLIETYRLDEPKQANGHDDAAYYDINSEDIDEVFYAEYRELAFREKLDILVQRVYQQYKGFSVVDEIKEQRIDGFSGGVNGIAAMDDDWGSLGSGPQFGWESRGETDDEDGHAKSWIWESVWIFYMGKSIRLSFMSFGEEAELKRVCQNIYKYNLPGQLTEANGYKVNEMKDGSRVVVVRPPFAESWAFFVRKFDLRSAALEQLIVGEDAELPIGLLKFLMKGSRITSITGSQGSGKTTMLMALVKYIYPTYTLRVQEMSFELNLRKLYSNRNIMTFRETEYVSGQAGLDLQKKTDGTVNILGEVATDDVASWMIQMAQVASLFTLFTHHAKTFRDLIESLRNSLLKTGVFRDEQIAERQVVSVIDFDVHLRKDMSGQRYIEKITECDRQKQGYRERVVLEYRDGTYIPVEPISLSMRQEMAGEMTTEDSAAFARFLDRYWREEIGA</sequence>
<dbReference type="Gene3D" id="3.40.50.300">
    <property type="entry name" value="P-loop containing nucleotide triphosphate hydrolases"/>
    <property type="match status" value="1"/>
</dbReference>
<name>A0AA95HZX0_9BACL</name>
<gene>
    <name evidence="1" type="ORF">QNH46_13280</name>
</gene>
<evidence type="ECO:0000313" key="2">
    <source>
        <dbReference type="Proteomes" id="UP001177943"/>
    </source>
</evidence>
<evidence type="ECO:0000313" key="1">
    <source>
        <dbReference type="EMBL" id="WHX47145.1"/>
    </source>
</evidence>
<dbReference type="EMBL" id="CP126084">
    <property type="protein sequence ID" value="WHX47145.1"/>
    <property type="molecule type" value="Genomic_DNA"/>
</dbReference>
<accession>A0AA95HZX0</accession>
<proteinExistence type="predicted"/>
<organism evidence="1 2">
    <name type="scientific">Paenibacillus woosongensis</name>
    <dbReference type="NCBI Taxonomy" id="307580"/>
    <lineage>
        <taxon>Bacteria</taxon>
        <taxon>Bacillati</taxon>
        <taxon>Bacillota</taxon>
        <taxon>Bacilli</taxon>
        <taxon>Bacillales</taxon>
        <taxon>Paenibacillaceae</taxon>
        <taxon>Paenibacillus</taxon>
    </lineage>
</organism>
<reference evidence="1" key="1">
    <citation type="submission" date="2023-05" db="EMBL/GenBank/DDBJ databases">
        <title>Comparative genomics of Bacillaceae isolates and their secondary metabolite potential.</title>
        <authorList>
            <person name="Song L."/>
            <person name="Nielsen L.J."/>
            <person name="Mohite O."/>
            <person name="Xu X."/>
            <person name="Weber T."/>
            <person name="Kovacs A.T."/>
        </authorList>
    </citation>
    <scope>NUCLEOTIDE SEQUENCE</scope>
    <source>
        <strain evidence="1">B2_4</strain>
    </source>
</reference>
<dbReference type="InterPro" id="IPR027417">
    <property type="entry name" value="P-loop_NTPase"/>
</dbReference>
<dbReference type="SUPFAM" id="SSF52540">
    <property type="entry name" value="P-loop containing nucleoside triphosphate hydrolases"/>
    <property type="match status" value="1"/>
</dbReference>
<protein>
    <submittedName>
        <fullName evidence="1">ATPase, T2SS/T4P/T4SS family</fullName>
    </submittedName>
</protein>
<dbReference type="RefSeq" id="WP_283924743.1">
    <property type="nucleotide sequence ID" value="NZ_CP126084.1"/>
</dbReference>